<evidence type="ECO:0008006" key="4">
    <source>
        <dbReference type="Google" id="ProtNLM"/>
    </source>
</evidence>
<dbReference type="RefSeq" id="WP_192753426.1">
    <property type="nucleotide sequence ID" value="NZ_BAABJL010000075.1"/>
</dbReference>
<evidence type="ECO:0000256" key="1">
    <source>
        <dbReference type="SAM" id="MobiDB-lite"/>
    </source>
</evidence>
<reference evidence="2" key="1">
    <citation type="submission" date="2020-10" db="EMBL/GenBank/DDBJ databases">
        <title>Sequencing the genomes of 1000 actinobacteria strains.</title>
        <authorList>
            <person name="Klenk H.-P."/>
        </authorList>
    </citation>
    <scope>NUCLEOTIDE SEQUENCE</scope>
    <source>
        <strain evidence="2">DSM 45354</strain>
    </source>
</reference>
<evidence type="ECO:0000313" key="3">
    <source>
        <dbReference type="Proteomes" id="UP000638648"/>
    </source>
</evidence>
<feature type="compositionally biased region" description="Low complexity" evidence="1">
    <location>
        <begin position="334"/>
        <end position="352"/>
    </location>
</feature>
<name>A0A927N0V3_9ACTN</name>
<feature type="compositionally biased region" description="Polar residues" evidence="1">
    <location>
        <begin position="324"/>
        <end position="333"/>
    </location>
</feature>
<feature type="region of interest" description="Disordered" evidence="1">
    <location>
        <begin position="1"/>
        <end position="21"/>
    </location>
</feature>
<protein>
    <recommendedName>
        <fullName evidence="4">Conjugative transposon protein TcpC</fullName>
    </recommendedName>
</protein>
<keyword evidence="3" id="KW-1185">Reference proteome</keyword>
<accession>A0A927N0V3</accession>
<dbReference type="AlphaFoldDB" id="A0A927N0V3"/>
<dbReference type="InterPro" id="IPR024735">
    <property type="entry name" value="TcpC"/>
</dbReference>
<evidence type="ECO:0000313" key="2">
    <source>
        <dbReference type="EMBL" id="MBE1609959.1"/>
    </source>
</evidence>
<feature type="region of interest" description="Disordered" evidence="1">
    <location>
        <begin position="312"/>
        <end position="352"/>
    </location>
</feature>
<comment type="caution">
    <text evidence="2">The sequence shown here is derived from an EMBL/GenBank/DDBJ whole genome shotgun (WGS) entry which is preliminary data.</text>
</comment>
<dbReference type="Pfam" id="PF12642">
    <property type="entry name" value="TpcC"/>
    <property type="match status" value="1"/>
</dbReference>
<organism evidence="2 3">
    <name type="scientific">Actinopolymorpha pittospori</name>
    <dbReference type="NCBI Taxonomy" id="648752"/>
    <lineage>
        <taxon>Bacteria</taxon>
        <taxon>Bacillati</taxon>
        <taxon>Actinomycetota</taxon>
        <taxon>Actinomycetes</taxon>
        <taxon>Propionibacteriales</taxon>
        <taxon>Actinopolymorphaceae</taxon>
        <taxon>Actinopolymorpha</taxon>
    </lineage>
</organism>
<proteinExistence type="predicted"/>
<gene>
    <name evidence="2" type="ORF">HEB94_006807</name>
</gene>
<dbReference type="Proteomes" id="UP000638648">
    <property type="component" value="Unassembled WGS sequence"/>
</dbReference>
<dbReference type="EMBL" id="JADBEM010000001">
    <property type="protein sequence ID" value="MBE1609959.1"/>
    <property type="molecule type" value="Genomic_DNA"/>
</dbReference>
<sequence>MSPTVSLRRRAGVEEQNTNEDLREELPPIADGAHQTTSALAAKAATVGLMACLVLGPVGAVAGGLALAQSARPAPVQAATVTDRSNDQAVAGEFAQRVVLTWLTTTQDQPAPVLALVKDAQISAMSQQAFTTADPTVARIVQTDGTWSVTVAVTVTDARNQTARRFFQLPVQLTNGSVTALTLPTPVSPPTVVQGSTPTYCTQIGTSSPVGQTVAQFLTAYIAGSGDVSRYLTPGVALAALTPAPYMSVRLDDLRSTGDVDPAAAPEDDQRMRVLAVATASVTDKQSSSVAYALTLTARAGRWEITAIDPTPAVAAKTPPDPSTWDTTRTPTGSSAITPTPAGASSPAATTQ</sequence>